<comment type="caution">
    <text evidence="1">The sequence shown here is derived from an EMBL/GenBank/DDBJ whole genome shotgun (WGS) entry which is preliminary data.</text>
</comment>
<dbReference type="Proteomes" id="UP000692954">
    <property type="component" value="Unassembled WGS sequence"/>
</dbReference>
<reference evidence="1" key="1">
    <citation type="submission" date="2021-01" db="EMBL/GenBank/DDBJ databases">
        <authorList>
            <consortium name="Genoscope - CEA"/>
            <person name="William W."/>
        </authorList>
    </citation>
    <scope>NUCLEOTIDE SEQUENCE</scope>
</reference>
<organism evidence="1 2">
    <name type="scientific">Paramecium sonneborni</name>
    <dbReference type="NCBI Taxonomy" id="65129"/>
    <lineage>
        <taxon>Eukaryota</taxon>
        <taxon>Sar</taxon>
        <taxon>Alveolata</taxon>
        <taxon>Ciliophora</taxon>
        <taxon>Intramacronucleata</taxon>
        <taxon>Oligohymenophorea</taxon>
        <taxon>Peniculida</taxon>
        <taxon>Parameciidae</taxon>
        <taxon>Paramecium</taxon>
    </lineage>
</organism>
<dbReference type="AlphaFoldDB" id="A0A8S1KN45"/>
<protein>
    <recommendedName>
        <fullName evidence="3">PX domain-containing protein</fullName>
    </recommendedName>
</protein>
<gene>
    <name evidence="1" type="ORF">PSON_ATCC_30995.1.T0080273</name>
</gene>
<evidence type="ECO:0008006" key="3">
    <source>
        <dbReference type="Google" id="ProtNLM"/>
    </source>
</evidence>
<proteinExistence type="predicted"/>
<dbReference type="OrthoDB" id="303402at2759"/>
<keyword evidence="2" id="KW-1185">Reference proteome</keyword>
<dbReference type="EMBL" id="CAJJDN010000008">
    <property type="protein sequence ID" value="CAD8054392.1"/>
    <property type="molecule type" value="Genomic_DNA"/>
</dbReference>
<sequence length="517" mass="61646">MNNIEILQKLLIEEIIKKEYNQEEFEQYVQDQAPDKEDLSQWNYEDLKKCIDQFQSLKKNQKSAFTQDKEIFGFQNIDEKLYSVIVSNQHKIYIDNISLDPYEKIIKCQQEKFLIENDVELQFQISHPQEVRDQGLWSFITFKNIVVFQIQTFPMQWKVSRTLQEFAELRNIICQYFPEKIVPRFPYGGLTKLEEMIPKMEEIILSIKNLLLIYNKIPIIRTIQPCLWFINEVNEQLLQKRLKDELQKEKRYNLQQKQTKTGEIKVSLTFDGYQKFLDQSSYPKNAINILNQVILNMNEFFASQKKSQEFLGNAAQYLFELTNTLPKYPEQSGLIEYINLVNDHFNQIIYEIDDTCALLDNHLKLTFAKILGSHKSYIRLCQNVYEIKNKFVQDYNILNKKKEEFIKNNDIKAVVQKVIQQNKFDQSEFDKLSTESDYLKSFLYVQETQQIQQLQDSLVYMIQQFSTAVDEQFKTDLLKVVANFGGFLYAKQKLCQKYTEQWKELVNKYEIIKSKQN</sequence>
<name>A0A8S1KN45_9CILI</name>
<evidence type="ECO:0000313" key="2">
    <source>
        <dbReference type="Proteomes" id="UP000692954"/>
    </source>
</evidence>
<accession>A0A8S1KN45</accession>
<evidence type="ECO:0000313" key="1">
    <source>
        <dbReference type="EMBL" id="CAD8054392.1"/>
    </source>
</evidence>